<dbReference type="Proteomes" id="UP001601058">
    <property type="component" value="Unassembled WGS sequence"/>
</dbReference>
<evidence type="ECO:0000313" key="4">
    <source>
        <dbReference type="EMBL" id="MFE8698922.1"/>
    </source>
</evidence>
<dbReference type="InterPro" id="IPR025436">
    <property type="entry name" value="DUF4179"/>
</dbReference>
<proteinExistence type="predicted"/>
<dbReference type="Pfam" id="PF13786">
    <property type="entry name" value="DUF4179"/>
    <property type="match status" value="1"/>
</dbReference>
<accession>A0ABW6K421</accession>
<protein>
    <submittedName>
        <fullName evidence="4">DUF4179 domain-containing protein</fullName>
    </submittedName>
</protein>
<evidence type="ECO:0000313" key="5">
    <source>
        <dbReference type="Proteomes" id="UP001601058"/>
    </source>
</evidence>
<evidence type="ECO:0000256" key="1">
    <source>
        <dbReference type="SAM" id="Phobius"/>
    </source>
</evidence>
<dbReference type="InterPro" id="IPR040680">
    <property type="entry name" value="DUF5643"/>
</dbReference>
<dbReference type="RefSeq" id="WP_389224175.1">
    <property type="nucleotide sequence ID" value="NZ_JBIACJ010000023.1"/>
</dbReference>
<keyword evidence="1" id="KW-1133">Transmembrane helix</keyword>
<feature type="transmembrane region" description="Helical" evidence="1">
    <location>
        <begin position="47"/>
        <end position="65"/>
    </location>
</feature>
<gene>
    <name evidence="4" type="ORF">ACFYKT_21855</name>
</gene>
<keyword evidence="5" id="KW-1185">Reference proteome</keyword>
<keyword evidence="1" id="KW-0812">Transmembrane</keyword>
<evidence type="ECO:0000259" key="3">
    <source>
        <dbReference type="Pfam" id="PF18705"/>
    </source>
</evidence>
<keyword evidence="1" id="KW-0472">Membrane</keyword>
<dbReference type="EMBL" id="JBIACJ010000023">
    <property type="protein sequence ID" value="MFE8698922.1"/>
    <property type="molecule type" value="Genomic_DNA"/>
</dbReference>
<organism evidence="4 5">
    <name type="scientific">Cytobacillus mangrovibacter</name>
    <dbReference type="NCBI Taxonomy" id="3299024"/>
    <lineage>
        <taxon>Bacteria</taxon>
        <taxon>Bacillati</taxon>
        <taxon>Bacillota</taxon>
        <taxon>Bacilli</taxon>
        <taxon>Bacillales</taxon>
        <taxon>Bacillaceae</taxon>
        <taxon>Cytobacillus</taxon>
    </lineage>
</organism>
<dbReference type="Pfam" id="PF18705">
    <property type="entry name" value="DUF5643"/>
    <property type="match status" value="1"/>
</dbReference>
<comment type="caution">
    <text evidence="4">The sequence shown here is derived from an EMBL/GenBank/DDBJ whole genome shotgun (WGS) entry which is preliminary data.</text>
</comment>
<feature type="domain" description="DUF5643" evidence="3">
    <location>
        <begin position="222"/>
        <end position="333"/>
    </location>
</feature>
<feature type="domain" description="DUF4179" evidence="2">
    <location>
        <begin position="42"/>
        <end position="136"/>
    </location>
</feature>
<name>A0ABW6K421_9BACI</name>
<sequence>MPNVNERDLMKLEEELESIEVPKEALHQARLRAANQHRSERKRKHRLYSVISAAAIFILLFVMSVRVSPAFAQTVAKIPGLASIVEMIAYDKGIEDIVENNYFEELDIVVKEGDYTLTLQGVVADYSGMIVSYKLEAPFDLSKLESNEVFVSQQGTRLNASSTYSGPPSDETKVIEQKIEIVSSEGLSYGNKSFEFNLLLSDADKTKFTVPFTLTKPIEQPKVYEVNQSTVVDGQKIHIKQLKVSPSRAEIQLAIDEQNNMQILDFTSIKLVDEKGEDWGKIQNGIVGFGTVRDGEVSIFIQSNYFRRPKKLTLIMEKIEALPKGEDYIEIDFAQKKVLTVPDGLDIDIEVMSSHSIKVLHPIADSKHFKAMFSYGVDQDGNRYYPGHLAQLSSEADPYLESTHTFDFEKEMNLLRMYISNYPLYLDGKIEVDIPLD</sequence>
<reference evidence="4 5" key="1">
    <citation type="submission" date="2024-08" db="EMBL/GenBank/DDBJ databases">
        <title>Two novel Cytobacillus novel species.</title>
        <authorList>
            <person name="Liu G."/>
        </authorList>
    </citation>
    <scope>NUCLEOTIDE SEQUENCE [LARGE SCALE GENOMIC DNA]</scope>
    <source>
        <strain evidence="4 5">FJAT-53684</strain>
    </source>
</reference>
<dbReference type="Gene3D" id="2.60.40.1630">
    <property type="entry name" value="bacillus anthracis domain"/>
    <property type="match status" value="1"/>
</dbReference>
<evidence type="ECO:0000259" key="2">
    <source>
        <dbReference type="Pfam" id="PF13786"/>
    </source>
</evidence>